<evidence type="ECO:0000256" key="4">
    <source>
        <dbReference type="ARBA" id="ARBA00022519"/>
    </source>
</evidence>
<reference evidence="12" key="1">
    <citation type="submission" date="2016-10" db="EMBL/GenBank/DDBJ databases">
        <authorList>
            <person name="Varghese N."/>
            <person name="Submissions S."/>
        </authorList>
    </citation>
    <scope>NUCLEOTIDE SEQUENCE [LARGE SCALE GENOMIC DNA]</scope>
    <source>
        <strain evidence="12">IBRC-M 10761</strain>
    </source>
</reference>
<name>A0A1H6XU04_9BACT</name>
<keyword evidence="3" id="KW-1003">Cell membrane</keyword>
<gene>
    <name evidence="11" type="ORF">SAMN05192553_1033</name>
</gene>
<sequence length="153" mass="17290">MRKTDFPLLDKILGHFVTASFFLMIGVVLLQVVARYALPWSPNWTEELARFSFIYLISVGAALSIKDEGYVRVNTFLDRLAPKAKARMEAVVLLFVLILMGTQFIFSIPLMEIVSLQKSPAMNLNMAFMYASMALMGLFTGLYALLELLKKLK</sequence>
<evidence type="ECO:0000256" key="3">
    <source>
        <dbReference type="ARBA" id="ARBA00022475"/>
    </source>
</evidence>
<evidence type="ECO:0000259" key="10">
    <source>
        <dbReference type="Pfam" id="PF04290"/>
    </source>
</evidence>
<evidence type="ECO:0000256" key="1">
    <source>
        <dbReference type="ARBA" id="ARBA00004429"/>
    </source>
</evidence>
<dbReference type="Proteomes" id="UP000199403">
    <property type="component" value="Unassembled WGS sequence"/>
</dbReference>
<evidence type="ECO:0000313" key="12">
    <source>
        <dbReference type="Proteomes" id="UP000199403"/>
    </source>
</evidence>
<keyword evidence="2" id="KW-0813">Transport</keyword>
<dbReference type="STRING" id="1416801.SAMN05192553_1033"/>
<keyword evidence="6 9" id="KW-1133">Transmembrane helix</keyword>
<proteinExistence type="inferred from homology"/>
<dbReference type="GO" id="GO:0015740">
    <property type="term" value="P:C4-dicarboxylate transport"/>
    <property type="evidence" value="ECO:0007669"/>
    <property type="project" value="TreeGrafter"/>
</dbReference>
<accession>A0A1H6XU04</accession>
<evidence type="ECO:0000256" key="5">
    <source>
        <dbReference type="ARBA" id="ARBA00022692"/>
    </source>
</evidence>
<dbReference type="GO" id="GO:0022857">
    <property type="term" value="F:transmembrane transporter activity"/>
    <property type="evidence" value="ECO:0007669"/>
    <property type="project" value="TreeGrafter"/>
</dbReference>
<keyword evidence="12" id="KW-1185">Reference proteome</keyword>
<dbReference type="Pfam" id="PF04290">
    <property type="entry name" value="DctQ"/>
    <property type="match status" value="1"/>
</dbReference>
<evidence type="ECO:0000256" key="6">
    <source>
        <dbReference type="ARBA" id="ARBA00022989"/>
    </source>
</evidence>
<dbReference type="InterPro" id="IPR055348">
    <property type="entry name" value="DctQ"/>
</dbReference>
<dbReference type="PANTHER" id="PTHR35011:SF2">
    <property type="entry name" value="2,3-DIKETO-L-GULONATE TRAP TRANSPORTER SMALL PERMEASE PROTEIN YIAM"/>
    <property type="match status" value="1"/>
</dbReference>
<evidence type="ECO:0000256" key="9">
    <source>
        <dbReference type="SAM" id="Phobius"/>
    </source>
</evidence>
<dbReference type="GO" id="GO:0005886">
    <property type="term" value="C:plasma membrane"/>
    <property type="evidence" value="ECO:0007669"/>
    <property type="project" value="UniProtKB-SubCell"/>
</dbReference>
<dbReference type="OrthoDB" id="9815614at2"/>
<protein>
    <submittedName>
        <fullName evidence="11">TRAP-type C4-dicarboxylate transport system, small permease component</fullName>
    </submittedName>
</protein>
<comment type="similarity">
    <text evidence="8">Belongs to the TRAP transporter small permease family.</text>
</comment>
<feature type="transmembrane region" description="Helical" evidence="9">
    <location>
        <begin position="86"/>
        <end position="106"/>
    </location>
</feature>
<evidence type="ECO:0000256" key="8">
    <source>
        <dbReference type="ARBA" id="ARBA00038436"/>
    </source>
</evidence>
<dbReference type="AlphaFoldDB" id="A0A1H6XU04"/>
<dbReference type="PANTHER" id="PTHR35011">
    <property type="entry name" value="2,3-DIKETO-L-GULONATE TRAP TRANSPORTER SMALL PERMEASE PROTEIN YIAM"/>
    <property type="match status" value="1"/>
</dbReference>
<feature type="transmembrane region" description="Helical" evidence="9">
    <location>
        <begin position="48"/>
        <end position="65"/>
    </location>
</feature>
<keyword evidence="4" id="KW-0997">Cell inner membrane</keyword>
<feature type="transmembrane region" description="Helical" evidence="9">
    <location>
        <begin position="126"/>
        <end position="146"/>
    </location>
</feature>
<keyword evidence="7 9" id="KW-0472">Membrane</keyword>
<comment type="subcellular location">
    <subcellularLocation>
        <location evidence="1">Cell inner membrane</location>
        <topology evidence="1">Multi-pass membrane protein</topology>
    </subcellularLocation>
</comment>
<dbReference type="EMBL" id="FNZH01000003">
    <property type="protein sequence ID" value="SEJ28035.1"/>
    <property type="molecule type" value="Genomic_DNA"/>
</dbReference>
<evidence type="ECO:0000313" key="11">
    <source>
        <dbReference type="EMBL" id="SEJ28035.1"/>
    </source>
</evidence>
<feature type="transmembrane region" description="Helical" evidence="9">
    <location>
        <begin position="12"/>
        <end position="36"/>
    </location>
</feature>
<evidence type="ECO:0000256" key="7">
    <source>
        <dbReference type="ARBA" id="ARBA00023136"/>
    </source>
</evidence>
<dbReference type="RefSeq" id="WP_092172859.1">
    <property type="nucleotide sequence ID" value="NZ_FNZH01000003.1"/>
</dbReference>
<evidence type="ECO:0000256" key="2">
    <source>
        <dbReference type="ARBA" id="ARBA00022448"/>
    </source>
</evidence>
<feature type="domain" description="Tripartite ATP-independent periplasmic transporters DctQ component" evidence="10">
    <location>
        <begin position="24"/>
        <end position="152"/>
    </location>
</feature>
<organism evidence="11 12">
    <name type="scientific">Cyclobacterium xiamenense</name>
    <dbReference type="NCBI Taxonomy" id="1297121"/>
    <lineage>
        <taxon>Bacteria</taxon>
        <taxon>Pseudomonadati</taxon>
        <taxon>Bacteroidota</taxon>
        <taxon>Cytophagia</taxon>
        <taxon>Cytophagales</taxon>
        <taxon>Cyclobacteriaceae</taxon>
        <taxon>Cyclobacterium</taxon>
    </lineage>
</organism>
<keyword evidence="5 9" id="KW-0812">Transmembrane</keyword>
<dbReference type="InterPro" id="IPR007387">
    <property type="entry name" value="TRAP_DctQ"/>
</dbReference>